<organism evidence="2 3">
    <name type="scientific">Hevea brasiliensis</name>
    <name type="common">Para rubber tree</name>
    <name type="synonym">Siphonia brasiliensis</name>
    <dbReference type="NCBI Taxonomy" id="3981"/>
    <lineage>
        <taxon>Eukaryota</taxon>
        <taxon>Viridiplantae</taxon>
        <taxon>Streptophyta</taxon>
        <taxon>Embryophyta</taxon>
        <taxon>Tracheophyta</taxon>
        <taxon>Spermatophyta</taxon>
        <taxon>Magnoliopsida</taxon>
        <taxon>eudicotyledons</taxon>
        <taxon>Gunneridae</taxon>
        <taxon>Pentapetalae</taxon>
        <taxon>rosids</taxon>
        <taxon>fabids</taxon>
        <taxon>Malpighiales</taxon>
        <taxon>Euphorbiaceae</taxon>
        <taxon>Crotonoideae</taxon>
        <taxon>Micrandreae</taxon>
        <taxon>Hevea</taxon>
    </lineage>
</organism>
<comment type="similarity">
    <text evidence="1">Belongs to the plant acyltransferase family.</text>
</comment>
<dbReference type="InterPro" id="IPR050317">
    <property type="entry name" value="Plant_Fungal_Acyltransferase"/>
</dbReference>
<dbReference type="Gene3D" id="3.30.559.10">
    <property type="entry name" value="Chloramphenicol acetyltransferase-like domain"/>
    <property type="match status" value="2"/>
</dbReference>
<evidence type="ECO:0000313" key="2">
    <source>
        <dbReference type="EMBL" id="KAJ9169230.1"/>
    </source>
</evidence>
<dbReference type="PANTHER" id="PTHR31642">
    <property type="entry name" value="TRICHOTHECENE 3-O-ACETYLTRANSFERASE"/>
    <property type="match status" value="1"/>
</dbReference>
<dbReference type="Pfam" id="PF02458">
    <property type="entry name" value="Transferase"/>
    <property type="match status" value="1"/>
</dbReference>
<keyword evidence="3" id="KW-1185">Reference proteome</keyword>
<comment type="caution">
    <text evidence="2">The sequence shown here is derived from an EMBL/GenBank/DDBJ whole genome shotgun (WGS) entry which is preliminary data.</text>
</comment>
<name>A0ABQ9LNX6_HEVBR</name>
<accession>A0ABQ9LNX6</accession>
<dbReference type="PANTHER" id="PTHR31642:SF189">
    <property type="entry name" value="ACYLTRANSFERASE GLAUCE"/>
    <property type="match status" value="1"/>
</dbReference>
<dbReference type="InterPro" id="IPR023213">
    <property type="entry name" value="CAT-like_dom_sf"/>
</dbReference>
<gene>
    <name evidence="2" type="ORF">P3X46_017442</name>
</gene>
<dbReference type="Proteomes" id="UP001174677">
    <property type="component" value="Chromosome 10"/>
</dbReference>
<evidence type="ECO:0008006" key="4">
    <source>
        <dbReference type="Google" id="ProtNLM"/>
    </source>
</evidence>
<evidence type="ECO:0000256" key="1">
    <source>
        <dbReference type="ARBA" id="ARBA00009861"/>
    </source>
</evidence>
<reference evidence="2 3" key="1">
    <citation type="journal article" date="2023" name="Plant Biotechnol. J.">
        <title>Chromosome-level wild Hevea brasiliensis genome provides new tools for genomic-assisted breeding and valuable loci to elevate rubber yield.</title>
        <authorList>
            <person name="Cheng H."/>
            <person name="Song X."/>
            <person name="Hu Y."/>
            <person name="Wu T."/>
            <person name="Yang Q."/>
            <person name="An Z."/>
            <person name="Feng S."/>
            <person name="Deng Z."/>
            <person name="Wu W."/>
            <person name="Zeng X."/>
            <person name="Tu M."/>
            <person name="Wang X."/>
            <person name="Huang H."/>
        </authorList>
    </citation>
    <scope>NUCLEOTIDE SEQUENCE [LARGE SCALE GENOMIC DNA]</scope>
    <source>
        <strain evidence="2">MT/VB/25A 57/8</strain>
    </source>
</reference>
<protein>
    <recommendedName>
        <fullName evidence="4">Omega-hydroxypalmitate O-feruloyl transferase</fullName>
    </recommendedName>
</protein>
<sequence>MGTLYQKQAPPLLQDLKITILDTFPVFPSQETVRKSIFLSNIDQVLNFHVQTLHFFPSHKDFPPHVVADKLKIALEKLLVTYDFFAGRLTMNPETGRLEIDCNAAGAGFVVASSECSLDEVGELVYPNPAFGQLILKAMDILNKEDQPLCIFQVTSFRCGGFAIGISTNHVTFDGISFKTFLDNLAAVAAGEHLAVVPFKDRQLLAARSPPRVSFPHAELLKLNTPLAQESNASVFDLSKESLDFKIFRLTSTDICKLKEKANTHNATDGVRISSFNVVTAHIWRCKALSYEEEGEVGQDLERVSTILYAVNIRPRLAPPLPASYTGNAVLTAYACAKCKELEEGPFSRLVEMVGEGAKRMNDEYARSVIDWGEINRGFPHGEFLVSSWWRLGFEEVEYPWGCPRYSCPLVYHRKDIILLFPDTVDNNGVNVLVALPSKQMGKFEIFFHKFLST</sequence>
<dbReference type="EMBL" id="JARPOI010000010">
    <property type="protein sequence ID" value="KAJ9169230.1"/>
    <property type="molecule type" value="Genomic_DNA"/>
</dbReference>
<evidence type="ECO:0000313" key="3">
    <source>
        <dbReference type="Proteomes" id="UP001174677"/>
    </source>
</evidence>
<proteinExistence type="inferred from homology"/>